<dbReference type="InterPro" id="IPR006549">
    <property type="entry name" value="HAD-SF_hydro_IIIA"/>
</dbReference>
<feature type="site" description="Stabilizes the phosphoryl group" evidence="9">
    <location>
        <position position="56"/>
    </location>
</feature>
<dbReference type="GO" id="GO:0046872">
    <property type="term" value="F:metal ion binding"/>
    <property type="evidence" value="ECO:0007669"/>
    <property type="project" value="UniProtKB-KW"/>
</dbReference>
<evidence type="ECO:0000313" key="12">
    <source>
        <dbReference type="Proteomes" id="UP000622317"/>
    </source>
</evidence>
<comment type="similarity">
    <text evidence="7">Belongs to the gmhB family.</text>
</comment>
<keyword evidence="2 7" id="KW-0963">Cytoplasm</keyword>
<dbReference type="GO" id="GO:0005975">
    <property type="term" value="P:carbohydrate metabolic process"/>
    <property type="evidence" value="ECO:0007669"/>
    <property type="project" value="InterPro"/>
</dbReference>
<dbReference type="GO" id="GO:0005737">
    <property type="term" value="C:cytoplasm"/>
    <property type="evidence" value="ECO:0007669"/>
    <property type="project" value="UniProtKB-SubCell"/>
</dbReference>
<evidence type="ECO:0000256" key="7">
    <source>
        <dbReference type="PIRNR" id="PIRNR004682"/>
    </source>
</evidence>
<feature type="active site" description="Nucleophile" evidence="8">
    <location>
        <position position="14"/>
    </location>
</feature>
<evidence type="ECO:0000313" key="11">
    <source>
        <dbReference type="EMBL" id="MBD5781385.1"/>
    </source>
</evidence>
<evidence type="ECO:0000256" key="1">
    <source>
        <dbReference type="ARBA" id="ARBA00004496"/>
    </source>
</evidence>
<feature type="active site" description="Proton donor" evidence="8">
    <location>
        <position position="16"/>
    </location>
</feature>
<keyword evidence="12" id="KW-1185">Reference proteome</keyword>
<sequence length="180" mass="20017">MKSSSAIPQALFLDRDGTLIRWVHYLHDPDQVELLPGVGNALQRAKLAGCSLFLVTNQSGVGRGYFELDAVEDVNRRMFELLGMDSSFFDGICIATESPDTAREDSYRKPSPRYLLEQIEKRKLDPERCFMVGDRLSDAWTGKNAGVNSVLLPSAEEDRGVLPAWVVEAVSLEAFVADCF</sequence>
<gene>
    <name evidence="11" type="ORF">IEN85_17930</name>
</gene>
<evidence type="ECO:0000256" key="9">
    <source>
        <dbReference type="PIRSR" id="PIRSR004682-3"/>
    </source>
</evidence>
<dbReference type="EC" id="3.1.3.-" evidence="7"/>
<protein>
    <recommendedName>
        <fullName evidence="6 7">D,D-heptose 1,7-bisphosphate phosphatase</fullName>
        <ecNumber evidence="7">3.1.3.-</ecNumber>
    </recommendedName>
</protein>
<dbReference type="AlphaFoldDB" id="A0A927FCW6"/>
<dbReference type="Gene3D" id="3.40.50.1000">
    <property type="entry name" value="HAD superfamily/HAD-like"/>
    <property type="match status" value="1"/>
</dbReference>
<dbReference type="PANTHER" id="PTHR42891">
    <property type="entry name" value="D-GLYCERO-BETA-D-MANNO-HEPTOSE-1,7-BISPHOSPHATE 7-PHOSPHATASE"/>
    <property type="match status" value="1"/>
</dbReference>
<accession>A0A927FCW6</accession>
<dbReference type="RefSeq" id="WP_191618488.1">
    <property type="nucleotide sequence ID" value="NZ_JACYFG010000041.1"/>
</dbReference>
<evidence type="ECO:0000256" key="2">
    <source>
        <dbReference type="ARBA" id="ARBA00022490"/>
    </source>
</evidence>
<feature type="site" description="Stabilizes the phosphoryl group" evidence="9">
    <location>
        <position position="109"/>
    </location>
</feature>
<dbReference type="InterPro" id="IPR023214">
    <property type="entry name" value="HAD_sf"/>
</dbReference>
<evidence type="ECO:0000256" key="6">
    <source>
        <dbReference type="ARBA" id="ARBA00031828"/>
    </source>
</evidence>
<keyword evidence="5 7" id="KW-0119">Carbohydrate metabolism</keyword>
<dbReference type="PIRSF" id="PIRSF004682">
    <property type="entry name" value="GmhB"/>
    <property type="match status" value="1"/>
</dbReference>
<comment type="caution">
    <text evidence="11">The sequence shown here is derived from an EMBL/GenBank/DDBJ whole genome shotgun (WGS) entry which is preliminary data.</text>
</comment>
<proteinExistence type="inferred from homology"/>
<evidence type="ECO:0000256" key="4">
    <source>
        <dbReference type="ARBA" id="ARBA00022801"/>
    </source>
</evidence>
<dbReference type="Proteomes" id="UP000622317">
    <property type="component" value="Unassembled WGS sequence"/>
</dbReference>
<dbReference type="EMBL" id="JACYFG010000041">
    <property type="protein sequence ID" value="MBD5781385.1"/>
    <property type="molecule type" value="Genomic_DNA"/>
</dbReference>
<dbReference type="Pfam" id="PF00702">
    <property type="entry name" value="Hydrolase"/>
    <property type="match status" value="1"/>
</dbReference>
<dbReference type="InterPro" id="IPR006543">
    <property type="entry name" value="Histidinol-phos"/>
</dbReference>
<reference evidence="11" key="1">
    <citation type="submission" date="2020-09" db="EMBL/GenBank/DDBJ databases">
        <title>Pelagicoccus enzymogenes sp. nov. with an EPS production, isolated from marine sediment.</title>
        <authorList>
            <person name="Feng X."/>
        </authorList>
    </citation>
    <scope>NUCLEOTIDE SEQUENCE</scope>
    <source>
        <strain evidence="11">NFK12</strain>
    </source>
</reference>
<dbReference type="InterPro" id="IPR036412">
    <property type="entry name" value="HAD-like_sf"/>
</dbReference>
<name>A0A927FCW6_9BACT</name>
<feature type="site" description="Contributes to substrate recognition" evidence="9">
    <location>
        <position position="108"/>
    </location>
</feature>
<keyword evidence="3 10" id="KW-0479">Metal-binding</keyword>
<evidence type="ECO:0000256" key="8">
    <source>
        <dbReference type="PIRSR" id="PIRSR004682-1"/>
    </source>
</evidence>
<feature type="binding site" evidence="10">
    <location>
        <position position="14"/>
    </location>
    <ligand>
        <name>Mg(2+)</name>
        <dbReference type="ChEBI" id="CHEBI:18420"/>
    </ligand>
</feature>
<feature type="binding site" evidence="10">
    <location>
        <position position="134"/>
    </location>
    <ligand>
        <name>Mg(2+)</name>
        <dbReference type="ChEBI" id="CHEBI:18420"/>
    </ligand>
</feature>
<dbReference type="SUPFAM" id="SSF56784">
    <property type="entry name" value="HAD-like"/>
    <property type="match status" value="1"/>
</dbReference>
<dbReference type="GO" id="GO:0016791">
    <property type="term" value="F:phosphatase activity"/>
    <property type="evidence" value="ECO:0007669"/>
    <property type="project" value="InterPro"/>
</dbReference>
<dbReference type="NCBIfam" id="TIGR01662">
    <property type="entry name" value="HAD-SF-IIIA"/>
    <property type="match status" value="1"/>
</dbReference>
<dbReference type="PANTHER" id="PTHR42891:SF1">
    <property type="entry name" value="D-GLYCERO-BETA-D-MANNO-HEPTOSE-1,7-BISPHOSPHATE 7-PHOSPHATASE"/>
    <property type="match status" value="1"/>
</dbReference>
<dbReference type="NCBIfam" id="TIGR01656">
    <property type="entry name" value="Histidinol-ppas"/>
    <property type="match status" value="1"/>
</dbReference>
<keyword evidence="10" id="KW-0460">Magnesium</keyword>
<comment type="cofactor">
    <cofactor evidence="10">
        <name>Mg(2+)</name>
        <dbReference type="ChEBI" id="CHEBI:18420"/>
    </cofactor>
</comment>
<keyword evidence="4 7" id="KW-0378">Hydrolase</keyword>
<organism evidence="11 12">
    <name type="scientific">Pelagicoccus enzymogenes</name>
    <dbReference type="NCBI Taxonomy" id="2773457"/>
    <lineage>
        <taxon>Bacteria</taxon>
        <taxon>Pseudomonadati</taxon>
        <taxon>Verrucomicrobiota</taxon>
        <taxon>Opitutia</taxon>
        <taxon>Puniceicoccales</taxon>
        <taxon>Pelagicoccaceae</taxon>
        <taxon>Pelagicoccus</taxon>
    </lineage>
</organism>
<evidence type="ECO:0000256" key="5">
    <source>
        <dbReference type="ARBA" id="ARBA00023277"/>
    </source>
</evidence>
<evidence type="ECO:0000256" key="10">
    <source>
        <dbReference type="PIRSR" id="PIRSR004682-4"/>
    </source>
</evidence>
<evidence type="ECO:0000256" key="3">
    <source>
        <dbReference type="ARBA" id="ARBA00022723"/>
    </source>
</evidence>
<dbReference type="InterPro" id="IPR004446">
    <property type="entry name" value="Heptose_bisP_phosphatase"/>
</dbReference>
<comment type="subcellular location">
    <subcellularLocation>
        <location evidence="1 7">Cytoplasm</location>
    </subcellularLocation>
</comment>
<feature type="binding site" evidence="10">
    <location>
        <position position="16"/>
    </location>
    <ligand>
        <name>Mg(2+)</name>
        <dbReference type="ChEBI" id="CHEBI:18420"/>
    </ligand>
</feature>